<dbReference type="AlphaFoldDB" id="A0A2N5Y197"/>
<reference evidence="2" key="1">
    <citation type="submission" date="2017-11" db="EMBL/GenBank/DDBJ databases">
        <title>The draft genome sequence of Chromatocurvus sp. F02.</title>
        <authorList>
            <person name="Du Z.-J."/>
            <person name="Chang Y.-Q."/>
        </authorList>
    </citation>
    <scope>NUCLEOTIDE SEQUENCE [LARGE SCALE GENOMIC DNA]</scope>
    <source>
        <strain evidence="2">F02</strain>
    </source>
</reference>
<dbReference type="EMBL" id="PKLZ01000008">
    <property type="protein sequence ID" value="PLW82167.1"/>
    <property type="molecule type" value="Genomic_DNA"/>
</dbReference>
<dbReference type="Proteomes" id="UP000234845">
    <property type="component" value="Unassembled WGS sequence"/>
</dbReference>
<evidence type="ECO:0000313" key="2">
    <source>
        <dbReference type="Proteomes" id="UP000234845"/>
    </source>
</evidence>
<evidence type="ECO:0000313" key="1">
    <source>
        <dbReference type="EMBL" id="PLW82167.1"/>
    </source>
</evidence>
<evidence type="ECO:0008006" key="3">
    <source>
        <dbReference type="Google" id="ProtNLM"/>
    </source>
</evidence>
<keyword evidence="2" id="KW-1185">Reference proteome</keyword>
<gene>
    <name evidence="1" type="ORF">CWI75_10265</name>
</gene>
<dbReference type="OrthoDB" id="5500241at2"/>
<accession>A0A2N5Y197</accession>
<protein>
    <recommendedName>
        <fullName evidence="3">4-alpha-glucanotransferase</fullName>
    </recommendedName>
</protein>
<sequence length="311" mass="34760">MSGDDSRLSTTALARALDIPLQQLFATLRDYGWIERRDEHWLLTPKGEYEGGCYRDSKRYGRYIVWPEALVQHPLLSAIESNQRISASQMRRYYPGLQPRHLNRALAEFGLQQSTILGWELTALGKHFGGQQVQSESSGAFYVSWPHEIVDHPVIQRELERLTARQAVTAAAEPAGPVERTVSGHDSTDLFASAGPIAAPMVECRGIDGHHPGTCLQAAVCDWLYFAQQAHALKRALPVEEELYADFYLPAGRVYIDCWEDGAPAAQLAAWLRNKEVYASLDLRHLEIKAGDAEYLDEVLGRGLLAFGIRC</sequence>
<dbReference type="RefSeq" id="WP_101521419.1">
    <property type="nucleotide sequence ID" value="NZ_PKLZ01000008.1"/>
</dbReference>
<name>A0A2N5Y197_9GAMM</name>
<organism evidence="1 2">
    <name type="scientific">Kineobactrum sediminis</name>
    <dbReference type="NCBI Taxonomy" id="1905677"/>
    <lineage>
        <taxon>Bacteria</taxon>
        <taxon>Pseudomonadati</taxon>
        <taxon>Pseudomonadota</taxon>
        <taxon>Gammaproteobacteria</taxon>
        <taxon>Cellvibrionales</taxon>
        <taxon>Halieaceae</taxon>
        <taxon>Kineobactrum</taxon>
    </lineage>
</organism>
<proteinExistence type="predicted"/>
<comment type="caution">
    <text evidence="1">The sequence shown here is derived from an EMBL/GenBank/DDBJ whole genome shotgun (WGS) entry which is preliminary data.</text>
</comment>